<dbReference type="Gramene" id="TraesCS2A03G0816800.1">
    <property type="protein sequence ID" value="TraesCS2A03G0816800.1.CDS"/>
    <property type="gene ID" value="TraesCS2A03G0816800"/>
</dbReference>
<dbReference type="Pfam" id="PF00403">
    <property type="entry name" value="HMA"/>
    <property type="match status" value="1"/>
</dbReference>
<accession>A0A3B6B1U8</accession>
<reference evidence="2" key="1">
    <citation type="submission" date="2018-08" db="EMBL/GenBank/DDBJ databases">
        <authorList>
            <person name="Rossello M."/>
        </authorList>
    </citation>
    <scope>NUCLEOTIDE SEQUENCE [LARGE SCALE GENOMIC DNA]</scope>
    <source>
        <strain evidence="2">cv. Chinese Spring</strain>
    </source>
</reference>
<dbReference type="AlphaFoldDB" id="A0A3B6B1U8"/>
<dbReference type="Gramene" id="TraesPARA_EIv1.0_0383630.1">
    <property type="protein sequence ID" value="TraesPARA_EIv1.0_0383630.1.CDS"/>
    <property type="gene ID" value="TraesPARA_EIv1.0_0383630"/>
</dbReference>
<protein>
    <recommendedName>
        <fullName evidence="1">HMA domain-containing protein</fullName>
    </recommendedName>
</protein>
<dbReference type="InterPro" id="IPR036163">
    <property type="entry name" value="HMA_dom_sf"/>
</dbReference>
<name>A0A3B6B1U8_WHEAT</name>
<dbReference type="PANTHER" id="PTHR46932:SF5">
    <property type="entry name" value="GENOME ASSEMBLY, CHROMOSOME: II"/>
    <property type="match status" value="1"/>
</dbReference>
<keyword evidence="3" id="KW-1185">Reference proteome</keyword>
<evidence type="ECO:0000313" key="3">
    <source>
        <dbReference type="Proteomes" id="UP000019116"/>
    </source>
</evidence>
<gene>
    <name evidence="2" type="primary">LOC123185593</name>
</gene>
<dbReference type="Gramene" id="TraesSTA2A03G00728560.1">
    <property type="protein sequence ID" value="TraesSTA2A03G00728560.1"/>
    <property type="gene ID" value="TraesSTA2A03G00728560"/>
</dbReference>
<dbReference type="Gramene" id="TraesARI2A03G00737820.1">
    <property type="protein sequence ID" value="TraesARI2A03G00737820.1"/>
    <property type="gene ID" value="TraesARI2A03G00737820"/>
</dbReference>
<dbReference type="PANTHER" id="PTHR46932">
    <property type="entry name" value="HEAVY METAL-ASSOCIATED ISOPRENYLATED PLANT PROTEIN 47"/>
    <property type="match status" value="1"/>
</dbReference>
<dbReference type="Gramene" id="TraesLAC2A03G00733940.1">
    <property type="protein sequence ID" value="TraesLAC2A03G00733940.1"/>
    <property type="gene ID" value="TraesLAC2A03G00733940"/>
</dbReference>
<dbReference type="Proteomes" id="UP000019116">
    <property type="component" value="Chromosome 2A"/>
</dbReference>
<dbReference type="GO" id="GO:0046872">
    <property type="term" value="F:metal ion binding"/>
    <property type="evidence" value="ECO:0007669"/>
    <property type="project" value="InterPro"/>
</dbReference>
<dbReference type="OrthoDB" id="692882at2759"/>
<dbReference type="SUPFAM" id="SSF55008">
    <property type="entry name" value="HMA, heavy metal-associated domain"/>
    <property type="match status" value="1"/>
</dbReference>
<dbReference type="EnsemblPlants" id="TraesCS2A02G332900.1">
    <property type="protein sequence ID" value="TraesCS2A02G332900.1"/>
    <property type="gene ID" value="TraesCS2A02G332900"/>
</dbReference>
<reference evidence="2" key="2">
    <citation type="submission" date="2018-10" db="UniProtKB">
        <authorList>
            <consortium name="EnsemblPlants"/>
        </authorList>
    </citation>
    <scope>IDENTIFICATION</scope>
</reference>
<feature type="domain" description="HMA" evidence="1">
    <location>
        <begin position="2"/>
        <end position="71"/>
    </location>
</feature>
<dbReference type="RefSeq" id="XP_044453385.1">
    <property type="nucleotide sequence ID" value="XM_044597450.1"/>
</dbReference>
<evidence type="ECO:0000259" key="1">
    <source>
        <dbReference type="PROSITE" id="PS50846"/>
    </source>
</evidence>
<dbReference type="Gramene" id="TraesLDM2A03G00732630.1">
    <property type="protein sequence ID" value="TraesLDM2A03G00732630.1"/>
    <property type="gene ID" value="TraesLDM2A03G00732630"/>
</dbReference>
<dbReference type="InterPro" id="IPR042885">
    <property type="entry name" value="HIPP47/16"/>
</dbReference>
<dbReference type="Gramene" id="TraesRN2A0100796000.1">
    <property type="protein sequence ID" value="TraesRN2A0100796000.1"/>
    <property type="gene ID" value="TraesRN2A0100796000"/>
</dbReference>
<dbReference type="Gramene" id="TraesKAR2A01G0355870.1">
    <property type="protein sequence ID" value="cds.TraesKAR2A01G0355870.1"/>
    <property type="gene ID" value="TraesKAR2A01G0355870"/>
</dbReference>
<dbReference type="Gramene" id="TraesSYM2A03G00737700.1">
    <property type="protein sequence ID" value="TraesSYM2A03G00737700.1"/>
    <property type="gene ID" value="TraesSYM2A03G00737700"/>
</dbReference>
<dbReference type="SMR" id="A0A3B6B1U8"/>
<dbReference type="InterPro" id="IPR006121">
    <property type="entry name" value="HMA_dom"/>
</dbReference>
<dbReference type="Gramene" id="TraesMAC2A03G00729020.1">
    <property type="protein sequence ID" value="TraesMAC2A03G00729020.1"/>
    <property type="gene ID" value="TraesMAC2A03G00729020"/>
</dbReference>
<organism evidence="2">
    <name type="scientific">Triticum aestivum</name>
    <name type="common">Wheat</name>
    <dbReference type="NCBI Taxonomy" id="4565"/>
    <lineage>
        <taxon>Eukaryota</taxon>
        <taxon>Viridiplantae</taxon>
        <taxon>Streptophyta</taxon>
        <taxon>Embryophyta</taxon>
        <taxon>Tracheophyta</taxon>
        <taxon>Spermatophyta</taxon>
        <taxon>Magnoliopsida</taxon>
        <taxon>Liliopsida</taxon>
        <taxon>Poales</taxon>
        <taxon>Poaceae</taxon>
        <taxon>BOP clade</taxon>
        <taxon>Pooideae</taxon>
        <taxon>Triticodae</taxon>
        <taxon>Triticeae</taxon>
        <taxon>Triticinae</taxon>
        <taxon>Triticum</taxon>
    </lineage>
</organism>
<evidence type="ECO:0000313" key="2">
    <source>
        <dbReference type="EnsemblPlants" id="TraesCS2A02G332900.1"/>
    </source>
</evidence>
<dbReference type="Gene3D" id="3.30.70.100">
    <property type="match status" value="1"/>
</dbReference>
<dbReference type="Gramene" id="TraesCS2A02G332900.1">
    <property type="protein sequence ID" value="TraesCS2A02G332900.1"/>
    <property type="gene ID" value="TraesCS2A02G332900"/>
</dbReference>
<sequence>MKQKMVIRVHMTCDKCRSKAMGLVASVYGVERVEIQGDDRDQLAVVGDGVDAANLTACLRKKVGNADLLTVEAVVADPKPKPASETGEGEAWCPQQWYPGYHSWPAGAYSHCYPYSM</sequence>
<dbReference type="STRING" id="4565.A0A3B6B1U8"/>
<proteinExistence type="predicted"/>
<dbReference type="PaxDb" id="4565-Traes_2AL_6DD37E6BE.1"/>
<dbReference type="OMA" id="GHGYYWP"/>
<dbReference type="Gramene" id="TraesJAG2A03G00730340.1">
    <property type="protein sequence ID" value="TraesJAG2A03G00730340.1"/>
    <property type="gene ID" value="TraesJAG2A03G00730340"/>
</dbReference>
<dbReference type="PROSITE" id="PS50846">
    <property type="entry name" value="HMA_2"/>
    <property type="match status" value="1"/>
</dbReference>
<dbReference type="Gramene" id="TraesNOR2A03G00739880.1">
    <property type="protein sequence ID" value="TraesNOR2A03G00739880.1"/>
    <property type="gene ID" value="TraesNOR2A03G00739880"/>
</dbReference>
<dbReference type="GeneID" id="123185593"/>